<dbReference type="RefSeq" id="WP_103111232.1">
    <property type="nucleotide sequence ID" value="NZ_BEIU01000019.1"/>
</dbReference>
<evidence type="ECO:0000313" key="1">
    <source>
        <dbReference type="EMBL" id="GBD51197.1"/>
    </source>
</evidence>
<sequence>MKNNFWGLIWSSFNEIQGVLLGLLGFLGGIALIRYPFNTSIPLDLVIIVSFFTLLFIATLLSAVNTLLRQKQKLEAEVKQLQEVNQNLENIIKQGITPRILRSQKQGNNNILCLLDSSSLFTIELLVSFYYTDEDGLERLIGEGFVEYINPKDGKIHAIIDKPQTIYQVILDRLASNDLKIIQETRVRPGVLRKHSSP</sequence>
<dbReference type="EMBL" id="BEYQ01000001">
    <property type="protein sequence ID" value="GBD51197.1"/>
    <property type="molecule type" value="Genomic_DNA"/>
</dbReference>
<reference evidence="2" key="1">
    <citation type="submission" date="2017-12" db="EMBL/GenBank/DDBJ databases">
        <title>Improved Draft Genome Sequence of Microcystis aeruginosa NIES-298, a Microcystin-Producing Cyanobacterium from Lake Kasumigaura, Japan.</title>
        <authorList>
            <person name="Yamaguchi H."/>
            <person name="Suzuki S."/>
            <person name="Kawachi M."/>
        </authorList>
    </citation>
    <scope>NUCLEOTIDE SEQUENCE [LARGE SCALE GENOMIC DNA]</scope>
    <source>
        <strain evidence="2">NIES-298</strain>
    </source>
</reference>
<proteinExistence type="predicted"/>
<comment type="caution">
    <text evidence="1">The sequence shown here is derived from an EMBL/GenBank/DDBJ whole genome shotgun (WGS) entry which is preliminary data.</text>
</comment>
<dbReference type="Proteomes" id="UP000236321">
    <property type="component" value="Unassembled WGS sequence"/>
</dbReference>
<protein>
    <submittedName>
        <fullName evidence="1">Uncharacterized protein</fullName>
    </submittedName>
</protein>
<organism evidence="1 2">
    <name type="scientific">Microcystis aeruginosa NIES-298</name>
    <dbReference type="NCBI Taxonomy" id="449468"/>
    <lineage>
        <taxon>Bacteria</taxon>
        <taxon>Bacillati</taxon>
        <taxon>Cyanobacteriota</taxon>
        <taxon>Cyanophyceae</taxon>
        <taxon>Oscillatoriophycideae</taxon>
        <taxon>Chroococcales</taxon>
        <taxon>Microcystaceae</taxon>
        <taxon>Microcystis</taxon>
    </lineage>
</organism>
<dbReference type="AlphaFoldDB" id="A0A2H6BLY1"/>
<gene>
    <name evidence="1" type="ORF">BGM30_02900</name>
</gene>
<evidence type="ECO:0000313" key="2">
    <source>
        <dbReference type="Proteomes" id="UP000236321"/>
    </source>
</evidence>
<name>A0A2H6BLY1_MICAE</name>
<accession>A0A2H6BLY1</accession>